<keyword evidence="1" id="KW-0812">Transmembrane</keyword>
<feature type="transmembrane region" description="Helical" evidence="1">
    <location>
        <begin position="76"/>
        <end position="94"/>
    </location>
</feature>
<evidence type="ECO:0000313" key="3">
    <source>
        <dbReference type="Proteomes" id="UP000673821"/>
    </source>
</evidence>
<reference evidence="2 3" key="1">
    <citation type="submission" date="2021-02" db="EMBL/GenBank/DDBJ databases">
        <authorList>
            <person name="Vanwijnsberghe S."/>
        </authorList>
    </citation>
    <scope>NUCLEOTIDE SEQUENCE [LARGE SCALE GENOMIC DNA]</scope>
    <source>
        <strain evidence="2 3">R-69776</strain>
    </source>
</reference>
<name>A0ABM8QFT4_9BURK</name>
<keyword evidence="1" id="KW-0472">Membrane</keyword>
<organism evidence="2 3">
    <name type="scientific">Paraburkholderia nemoris</name>
    <dbReference type="NCBI Taxonomy" id="2793076"/>
    <lineage>
        <taxon>Bacteria</taxon>
        <taxon>Pseudomonadati</taxon>
        <taxon>Pseudomonadota</taxon>
        <taxon>Betaproteobacteria</taxon>
        <taxon>Burkholderiales</taxon>
        <taxon>Burkholderiaceae</taxon>
        <taxon>Paraburkholderia</taxon>
    </lineage>
</organism>
<comment type="caution">
    <text evidence="2">The sequence shown here is derived from an EMBL/GenBank/DDBJ whole genome shotgun (WGS) entry which is preliminary data.</text>
</comment>
<dbReference type="Proteomes" id="UP000673821">
    <property type="component" value="Unassembled WGS sequence"/>
</dbReference>
<evidence type="ECO:0000256" key="1">
    <source>
        <dbReference type="SAM" id="Phobius"/>
    </source>
</evidence>
<evidence type="ECO:0000313" key="2">
    <source>
        <dbReference type="EMBL" id="CAE6694829.1"/>
    </source>
</evidence>
<sequence length="179" mass="19631">MLLFYLPQVLVSFALLYNRLSSDFLHSRARPKLPGYRSAACFACFAVSCALHFWAMSTVTIRAGLLVYLLPQLRPLDLLVPAAVLLVAGIALSTRGKRAWNGGMTLMVFSVAMCGTLVTCLSIGTSLVRYMPAPFQRVSIPWNTMTMYTGVAIGVAYLLLQSGRPPRRNGPPLTMPDFL</sequence>
<feature type="transmembrane region" description="Helical" evidence="1">
    <location>
        <begin position="6"/>
        <end position="26"/>
    </location>
</feature>
<feature type="transmembrane region" description="Helical" evidence="1">
    <location>
        <begin position="140"/>
        <end position="160"/>
    </location>
</feature>
<protein>
    <submittedName>
        <fullName evidence="2">Uncharacterized protein</fullName>
    </submittedName>
</protein>
<keyword evidence="1" id="KW-1133">Transmembrane helix</keyword>
<feature type="transmembrane region" description="Helical" evidence="1">
    <location>
        <begin position="106"/>
        <end position="128"/>
    </location>
</feature>
<gene>
    <name evidence="2" type="ORF">R69776_00423</name>
</gene>
<proteinExistence type="predicted"/>
<accession>A0ABM8QFT4</accession>
<keyword evidence="3" id="KW-1185">Reference proteome</keyword>
<dbReference type="EMBL" id="CAJNBH010000001">
    <property type="protein sequence ID" value="CAE6694829.1"/>
    <property type="molecule type" value="Genomic_DNA"/>
</dbReference>
<feature type="transmembrane region" description="Helical" evidence="1">
    <location>
        <begin position="38"/>
        <end position="56"/>
    </location>
</feature>